<dbReference type="OrthoDB" id="10437130at2759"/>
<evidence type="ECO:0000313" key="1">
    <source>
        <dbReference type="EMBL" id="GBM88859.1"/>
    </source>
</evidence>
<dbReference type="Proteomes" id="UP000499080">
    <property type="component" value="Unassembled WGS sequence"/>
</dbReference>
<organism evidence="1 2">
    <name type="scientific">Araneus ventricosus</name>
    <name type="common">Orbweaver spider</name>
    <name type="synonym">Epeira ventricosa</name>
    <dbReference type="NCBI Taxonomy" id="182803"/>
    <lineage>
        <taxon>Eukaryota</taxon>
        <taxon>Metazoa</taxon>
        <taxon>Ecdysozoa</taxon>
        <taxon>Arthropoda</taxon>
        <taxon>Chelicerata</taxon>
        <taxon>Arachnida</taxon>
        <taxon>Araneae</taxon>
        <taxon>Araneomorphae</taxon>
        <taxon>Entelegynae</taxon>
        <taxon>Araneoidea</taxon>
        <taxon>Araneidae</taxon>
        <taxon>Araneus</taxon>
    </lineage>
</organism>
<proteinExistence type="predicted"/>
<name>A0A4Y2JHB7_ARAVE</name>
<reference evidence="1 2" key="1">
    <citation type="journal article" date="2019" name="Sci. Rep.">
        <title>Orb-weaving spider Araneus ventricosus genome elucidates the spidroin gene catalogue.</title>
        <authorList>
            <person name="Kono N."/>
            <person name="Nakamura H."/>
            <person name="Ohtoshi R."/>
            <person name="Moran D.A.P."/>
            <person name="Shinohara A."/>
            <person name="Yoshida Y."/>
            <person name="Fujiwara M."/>
            <person name="Mori M."/>
            <person name="Tomita M."/>
            <person name="Arakawa K."/>
        </authorList>
    </citation>
    <scope>NUCLEOTIDE SEQUENCE [LARGE SCALE GENOMIC DNA]</scope>
</reference>
<protein>
    <recommendedName>
        <fullName evidence="3">DUF4219 domain-containing protein</fullName>
    </recommendedName>
</protein>
<comment type="caution">
    <text evidence="1">The sequence shown here is derived from an EMBL/GenBank/DDBJ whole genome shotgun (WGS) entry which is preliminary data.</text>
</comment>
<evidence type="ECO:0000313" key="2">
    <source>
        <dbReference type="Proteomes" id="UP000499080"/>
    </source>
</evidence>
<keyword evidence="2" id="KW-1185">Reference proteome</keyword>
<accession>A0A4Y2JHB7</accession>
<sequence>MDPVGTERFQMLNQSNWNTWKENMRFLLMDRGCWSFVDGSESKLEDNSMRRERSEYNGYARSARVFRIWLLAEQKLIETCNVRFQENKKPANGILNFLRTNKETKEWTEFKVNEPFNSFDYDEDSNNSVRADKTLSSDNSDKSIPITSATNLRSCSSIPFYRDSVLRNN</sequence>
<dbReference type="EMBL" id="BGPR01003496">
    <property type="protein sequence ID" value="GBM88859.1"/>
    <property type="molecule type" value="Genomic_DNA"/>
</dbReference>
<evidence type="ECO:0008006" key="3">
    <source>
        <dbReference type="Google" id="ProtNLM"/>
    </source>
</evidence>
<gene>
    <name evidence="1" type="ORF">AVEN_86115_1</name>
</gene>
<dbReference type="AlphaFoldDB" id="A0A4Y2JHB7"/>